<dbReference type="CDD" id="cd01189">
    <property type="entry name" value="INT_ICEBs1_C_like"/>
    <property type="match status" value="1"/>
</dbReference>
<name>A0A1X0ABC1_9MYCO</name>
<evidence type="ECO:0000313" key="8">
    <source>
        <dbReference type="Proteomes" id="UP000192448"/>
    </source>
</evidence>
<dbReference type="GO" id="GO:0006310">
    <property type="term" value="P:DNA recombination"/>
    <property type="evidence" value="ECO:0007669"/>
    <property type="project" value="UniProtKB-KW"/>
</dbReference>
<comment type="caution">
    <text evidence="7">The sequence shown here is derived from an EMBL/GenBank/DDBJ whole genome shotgun (WGS) entry which is preliminary data.</text>
</comment>
<dbReference type="InterPro" id="IPR044068">
    <property type="entry name" value="CB"/>
</dbReference>
<evidence type="ECO:0000259" key="5">
    <source>
        <dbReference type="PROSITE" id="PS51898"/>
    </source>
</evidence>
<evidence type="ECO:0000313" key="7">
    <source>
        <dbReference type="EMBL" id="ORA27363.1"/>
    </source>
</evidence>
<dbReference type="Pfam" id="PF00589">
    <property type="entry name" value="Phage_integrase"/>
    <property type="match status" value="1"/>
</dbReference>
<evidence type="ECO:0000259" key="6">
    <source>
        <dbReference type="PROSITE" id="PS51900"/>
    </source>
</evidence>
<gene>
    <name evidence="7" type="ORF">BST13_30355</name>
</gene>
<evidence type="ECO:0000256" key="2">
    <source>
        <dbReference type="ARBA" id="ARBA00023125"/>
    </source>
</evidence>
<evidence type="ECO:0000256" key="1">
    <source>
        <dbReference type="ARBA" id="ARBA00008857"/>
    </source>
</evidence>
<sequence length="395" mass="43175">MARLPRYITRIEGKRGPTYEARINATLPGGKRLQNRKRFTTVDEAKDWHAATTAELAAGTFTAPSDITVREAVEQWLAAKSARVKPTTADAYTAALAPVVDRYGNAKAQAITKLDVETLITELRTGSTDRGAWKRTSINPMLARWRTVWADLHAQGILARNVVALVEPLRKPSGELDMKIDDSLSEAEVEQLVAAHAEGADEYARRRELFVHLALLGLRRAELAGMRWSAADLGAEVPTISVRATRVATAAGIVSQDDAKTISSRRTLPIPPHLIPILRRIRHEQVHAKVRLGKRWEGGDDWHIMCHDFGKALSPRTLNAWWNKGLSDAGLTHRRLHASRHTAASLLALRGCPVPMIAAWLGHADGGVLAMRVYVHTPGAVLTGPAALLSQGAAK</sequence>
<dbReference type="PANTHER" id="PTHR30349:SF41">
    <property type="entry name" value="INTEGRASE_RECOMBINASE PROTEIN MJ0367-RELATED"/>
    <property type="match status" value="1"/>
</dbReference>
<dbReference type="SUPFAM" id="SSF56349">
    <property type="entry name" value="DNA breaking-rejoining enzymes"/>
    <property type="match status" value="1"/>
</dbReference>
<dbReference type="RefSeq" id="WP_083168808.1">
    <property type="nucleotide sequence ID" value="NZ_MVHF01000045.1"/>
</dbReference>
<dbReference type="InterPro" id="IPR013762">
    <property type="entry name" value="Integrase-like_cat_sf"/>
</dbReference>
<dbReference type="InterPro" id="IPR010998">
    <property type="entry name" value="Integrase_recombinase_N"/>
</dbReference>
<evidence type="ECO:0000256" key="4">
    <source>
        <dbReference type="PROSITE-ProRule" id="PRU01248"/>
    </source>
</evidence>
<dbReference type="Proteomes" id="UP000192448">
    <property type="component" value="Unassembled WGS sequence"/>
</dbReference>
<organism evidence="7 8">
    <name type="scientific">Mycobacterium aquaticum</name>
    <dbReference type="NCBI Taxonomy" id="1927124"/>
    <lineage>
        <taxon>Bacteria</taxon>
        <taxon>Bacillati</taxon>
        <taxon>Actinomycetota</taxon>
        <taxon>Actinomycetes</taxon>
        <taxon>Mycobacteriales</taxon>
        <taxon>Mycobacteriaceae</taxon>
        <taxon>Mycobacterium</taxon>
    </lineage>
</organism>
<comment type="similarity">
    <text evidence="1">Belongs to the 'phage' integrase family.</text>
</comment>
<dbReference type="OrthoDB" id="4326943at2"/>
<dbReference type="PROSITE" id="PS51900">
    <property type="entry name" value="CB"/>
    <property type="match status" value="1"/>
</dbReference>
<feature type="domain" description="Core-binding (CB)" evidence="6">
    <location>
        <begin position="67"/>
        <end position="153"/>
    </location>
</feature>
<dbReference type="GO" id="GO:0003677">
    <property type="term" value="F:DNA binding"/>
    <property type="evidence" value="ECO:0007669"/>
    <property type="project" value="UniProtKB-UniRule"/>
</dbReference>
<dbReference type="Gene3D" id="1.10.150.130">
    <property type="match status" value="1"/>
</dbReference>
<evidence type="ECO:0000256" key="3">
    <source>
        <dbReference type="ARBA" id="ARBA00023172"/>
    </source>
</evidence>
<feature type="domain" description="Tyr recombinase" evidence="5">
    <location>
        <begin position="179"/>
        <end position="387"/>
    </location>
</feature>
<dbReference type="AlphaFoldDB" id="A0A1X0ABC1"/>
<reference evidence="7 8" key="1">
    <citation type="submission" date="2017-02" db="EMBL/GenBank/DDBJ databases">
        <title>The new phylogeny of genus Mycobacterium.</title>
        <authorList>
            <person name="Tortoli E."/>
            <person name="Trovato A."/>
            <person name="Cirillo D.M."/>
        </authorList>
    </citation>
    <scope>NUCLEOTIDE SEQUENCE [LARGE SCALE GENOMIC DNA]</scope>
    <source>
        <strain evidence="7 8">RW6</strain>
    </source>
</reference>
<dbReference type="Gene3D" id="1.10.443.10">
    <property type="entry name" value="Intergrase catalytic core"/>
    <property type="match status" value="1"/>
</dbReference>
<dbReference type="InterPro" id="IPR050090">
    <property type="entry name" value="Tyrosine_recombinase_XerCD"/>
</dbReference>
<keyword evidence="2 4" id="KW-0238">DNA-binding</keyword>
<proteinExistence type="inferred from homology"/>
<evidence type="ECO:0008006" key="9">
    <source>
        <dbReference type="Google" id="ProtNLM"/>
    </source>
</evidence>
<protein>
    <recommendedName>
        <fullName evidence="9">Site-specific integrase</fullName>
    </recommendedName>
</protein>
<accession>A0A1X0ABC1</accession>
<dbReference type="PROSITE" id="PS51898">
    <property type="entry name" value="TYR_RECOMBINASE"/>
    <property type="match status" value="1"/>
</dbReference>
<dbReference type="EMBL" id="MVHF01000045">
    <property type="protein sequence ID" value="ORA27363.1"/>
    <property type="molecule type" value="Genomic_DNA"/>
</dbReference>
<dbReference type="PANTHER" id="PTHR30349">
    <property type="entry name" value="PHAGE INTEGRASE-RELATED"/>
    <property type="match status" value="1"/>
</dbReference>
<dbReference type="InterPro" id="IPR011010">
    <property type="entry name" value="DNA_brk_join_enz"/>
</dbReference>
<dbReference type="GO" id="GO:0015074">
    <property type="term" value="P:DNA integration"/>
    <property type="evidence" value="ECO:0007669"/>
    <property type="project" value="InterPro"/>
</dbReference>
<dbReference type="STRING" id="1927124.BST13_30355"/>
<keyword evidence="3" id="KW-0233">DNA recombination</keyword>
<dbReference type="InterPro" id="IPR002104">
    <property type="entry name" value="Integrase_catalytic"/>
</dbReference>
<keyword evidence="8" id="KW-1185">Reference proteome</keyword>